<dbReference type="Pfam" id="PF04545">
    <property type="entry name" value="Sigma70_r4"/>
    <property type="match status" value="1"/>
</dbReference>
<gene>
    <name evidence="2" type="ORF">C4886_02145</name>
</gene>
<evidence type="ECO:0000313" key="3">
    <source>
        <dbReference type="Proteomes" id="UP000253208"/>
    </source>
</evidence>
<dbReference type="InterPro" id="IPR013324">
    <property type="entry name" value="RNA_pol_sigma_r3/r4-like"/>
</dbReference>
<dbReference type="InterPro" id="IPR007630">
    <property type="entry name" value="RNA_pol_sigma70_r4"/>
</dbReference>
<accession>A0A367G638</accession>
<dbReference type="SUPFAM" id="SSF88659">
    <property type="entry name" value="Sigma3 and sigma4 domains of RNA polymerase sigma factors"/>
    <property type="match status" value="1"/>
</dbReference>
<evidence type="ECO:0000259" key="1">
    <source>
        <dbReference type="Pfam" id="PF04545"/>
    </source>
</evidence>
<dbReference type="EMBL" id="PSQG01000002">
    <property type="protein sequence ID" value="RCH46182.1"/>
    <property type="molecule type" value="Genomic_DNA"/>
</dbReference>
<dbReference type="Proteomes" id="UP000253208">
    <property type="component" value="Unassembled WGS sequence"/>
</dbReference>
<dbReference type="AlphaFoldDB" id="A0A367G638"/>
<name>A0A367G638_9FIRM</name>
<dbReference type="Gene3D" id="1.20.140.160">
    <property type="match status" value="1"/>
</dbReference>
<feature type="domain" description="RNA polymerase sigma-70 region 4" evidence="1">
    <location>
        <begin position="125"/>
        <end position="170"/>
    </location>
</feature>
<dbReference type="CDD" id="cd06171">
    <property type="entry name" value="Sigma70_r4"/>
    <property type="match status" value="1"/>
</dbReference>
<organism evidence="2 3">
    <name type="scientific">Blautia obeum</name>
    <dbReference type="NCBI Taxonomy" id="40520"/>
    <lineage>
        <taxon>Bacteria</taxon>
        <taxon>Bacillati</taxon>
        <taxon>Bacillota</taxon>
        <taxon>Clostridia</taxon>
        <taxon>Lachnospirales</taxon>
        <taxon>Lachnospiraceae</taxon>
        <taxon>Blautia</taxon>
    </lineage>
</organism>
<evidence type="ECO:0000313" key="2">
    <source>
        <dbReference type="EMBL" id="RCH46182.1"/>
    </source>
</evidence>
<proteinExistence type="predicted"/>
<dbReference type="GO" id="GO:0003700">
    <property type="term" value="F:DNA-binding transcription factor activity"/>
    <property type="evidence" value="ECO:0007669"/>
    <property type="project" value="InterPro"/>
</dbReference>
<protein>
    <recommendedName>
        <fullName evidence="1">RNA polymerase sigma-70 region 4 domain-containing protein</fullName>
    </recommendedName>
</protein>
<reference evidence="2 3" key="1">
    <citation type="submission" date="2018-02" db="EMBL/GenBank/DDBJ databases">
        <title>Complete genome sequencing of Faecalibacterium prausnitzii strains isolated from the human gut.</title>
        <authorList>
            <person name="Fitzgerald B.C."/>
            <person name="Shkoporov A.N."/>
            <person name="Ross P.R."/>
            <person name="Hill C."/>
        </authorList>
    </citation>
    <scope>NUCLEOTIDE SEQUENCE [LARGE SCALE GENOMIC DNA]</scope>
    <source>
        <strain evidence="2 3">APC942/31-1</strain>
    </source>
</reference>
<sequence>MPERKSISRCREEAGIMPDIHDFRFVTNQQKRQIGGTIMEKRKYTFYDRYQKVKYANITAEELEVLNISYNKEHYMFDQQHQRNNTVLFCGLESENGCATDFIADSGRDIASDITTEIFFKELFSDLTEKEKKIVSDYFIMGKQVKETAEELGISTRQVSRDKKSALAKMLKRMKAAGYESYAEAAGAFLQESDYIPTQMETQNSIMKKRTGEVRLPSDHKMKK</sequence>
<dbReference type="GO" id="GO:0006352">
    <property type="term" value="P:DNA-templated transcription initiation"/>
    <property type="evidence" value="ECO:0007669"/>
    <property type="project" value="InterPro"/>
</dbReference>
<comment type="caution">
    <text evidence="2">The sequence shown here is derived from an EMBL/GenBank/DDBJ whole genome shotgun (WGS) entry which is preliminary data.</text>
</comment>